<accession>A0ABT1MEK1</accession>
<dbReference type="SUPFAM" id="SSF52833">
    <property type="entry name" value="Thioredoxin-like"/>
    <property type="match status" value="1"/>
</dbReference>
<dbReference type="Gene3D" id="3.40.30.10">
    <property type="entry name" value="Glutaredoxin"/>
    <property type="match status" value="1"/>
</dbReference>
<dbReference type="CDD" id="cd02966">
    <property type="entry name" value="TlpA_like_family"/>
    <property type="match status" value="1"/>
</dbReference>
<dbReference type="Proteomes" id="UP001205603">
    <property type="component" value="Unassembled WGS sequence"/>
</dbReference>
<reference evidence="3 4" key="1">
    <citation type="submission" date="2022-07" db="EMBL/GenBank/DDBJ databases">
        <title>Fecal culturing of patients with breast cancer.</title>
        <authorList>
            <person name="Teng N.M.Y."/>
            <person name="Kiu R."/>
            <person name="Evans R."/>
            <person name="Baker D.J."/>
            <person name="Zenner C."/>
            <person name="Robinson S.D."/>
            <person name="Hall L.J."/>
        </authorList>
    </citation>
    <scope>NUCLEOTIDE SEQUENCE [LARGE SCALE GENOMIC DNA]</scope>
    <source>
        <strain evidence="3 4">LH1063</strain>
    </source>
</reference>
<protein>
    <submittedName>
        <fullName evidence="3">TlpA family protein disulfide reductase</fullName>
    </submittedName>
</protein>
<feature type="chain" id="PRO_5046939648" evidence="1">
    <location>
        <begin position="23"/>
        <end position="166"/>
    </location>
</feature>
<keyword evidence="4" id="KW-1185">Reference proteome</keyword>
<organism evidence="3 4">
    <name type="scientific">Coprobacter tertius</name>
    <dbReference type="NCBI Taxonomy" id="2944915"/>
    <lineage>
        <taxon>Bacteria</taxon>
        <taxon>Pseudomonadati</taxon>
        <taxon>Bacteroidota</taxon>
        <taxon>Bacteroidia</taxon>
        <taxon>Bacteroidales</taxon>
        <taxon>Barnesiellaceae</taxon>
        <taxon>Coprobacter</taxon>
    </lineage>
</organism>
<dbReference type="EMBL" id="JANDHW010000002">
    <property type="protein sequence ID" value="MCP9611057.1"/>
    <property type="molecule type" value="Genomic_DNA"/>
</dbReference>
<feature type="signal peptide" evidence="1">
    <location>
        <begin position="1"/>
        <end position="22"/>
    </location>
</feature>
<evidence type="ECO:0000259" key="2">
    <source>
        <dbReference type="PROSITE" id="PS51352"/>
    </source>
</evidence>
<evidence type="ECO:0000313" key="3">
    <source>
        <dbReference type="EMBL" id="MCP9611057.1"/>
    </source>
</evidence>
<dbReference type="PROSITE" id="PS51352">
    <property type="entry name" value="THIOREDOXIN_2"/>
    <property type="match status" value="1"/>
</dbReference>
<proteinExistence type="predicted"/>
<dbReference type="Pfam" id="PF00578">
    <property type="entry name" value="AhpC-TSA"/>
    <property type="match status" value="1"/>
</dbReference>
<sequence>MKNVKSIFAVFVLFLLFSFSHNDMSPKVGVKLGETAPGFTIDDTLSGKFDLNSAKGKYVVLNFWASYDANSRISNIRFNNEISRINKDDVRFVSISFDPNENVYRETVRLDGVDTNTQFYDNEGESSGIYRNFRLQKGFGNYLIDPQGVIIAKNFSPEKLTKLISQ</sequence>
<dbReference type="RefSeq" id="WP_255025710.1">
    <property type="nucleotide sequence ID" value="NZ_JANDHW010000002.1"/>
</dbReference>
<feature type="domain" description="Thioredoxin" evidence="2">
    <location>
        <begin position="30"/>
        <end position="166"/>
    </location>
</feature>
<dbReference type="InterPro" id="IPR036249">
    <property type="entry name" value="Thioredoxin-like_sf"/>
</dbReference>
<dbReference type="InterPro" id="IPR000866">
    <property type="entry name" value="AhpC/TSA"/>
</dbReference>
<comment type="caution">
    <text evidence="3">The sequence shown here is derived from an EMBL/GenBank/DDBJ whole genome shotgun (WGS) entry which is preliminary data.</text>
</comment>
<gene>
    <name evidence="3" type="ORF">NMU02_02995</name>
</gene>
<name>A0ABT1MEK1_9BACT</name>
<dbReference type="InterPro" id="IPR013766">
    <property type="entry name" value="Thioredoxin_domain"/>
</dbReference>
<evidence type="ECO:0000256" key="1">
    <source>
        <dbReference type="SAM" id="SignalP"/>
    </source>
</evidence>
<evidence type="ECO:0000313" key="4">
    <source>
        <dbReference type="Proteomes" id="UP001205603"/>
    </source>
</evidence>
<keyword evidence="1" id="KW-0732">Signal</keyword>